<sequence>MMTTAFEKENQYAEELRKTAAYIGAPGKGILASDESNVTTGKRLGSVGIENTEDNRRDWRQLLYTAPGLGQYISGAILFDETLFQSSADGVPFVEILQKQGIVPGIKVDTGLQPIYGTDGETSTQGLDGLADRCKKYYAQGARFAKWRAVLKVDSSVHPSSTAILENCHALARYAQICQANGLVPIVEPEVTLGEGDYSIERTAYISEKVNSHTFRLLNEYDVMLEGILLKPNMILPGLDVSTPSPEEVAKYTVRTMLRSVPAAVPSIHFLSGGMSEEEATLNLNALQAYGPYPWSLTFSYGRALQSSTLKTWSGKPENIQAAQERLVALAKANSEAQLGNYKGPHPSPGGGRILQALRLGGAGK</sequence>
<dbReference type="GO" id="GO:0030388">
    <property type="term" value="P:fructose 1,6-bisphosphate metabolic process"/>
    <property type="evidence" value="ECO:0000318"/>
    <property type="project" value="GO_Central"/>
</dbReference>
<dbReference type="InterPro" id="IPR029768">
    <property type="entry name" value="Aldolase_I_AS"/>
</dbReference>
<dbReference type="Gene3D" id="3.20.20.70">
    <property type="entry name" value="Aldolase class I"/>
    <property type="match status" value="1"/>
</dbReference>
<dbReference type="GO" id="GO:0004332">
    <property type="term" value="F:fructose-bisphosphate aldolase activity"/>
    <property type="evidence" value="ECO:0000318"/>
    <property type="project" value="GO_Central"/>
</dbReference>
<keyword evidence="6 8" id="KW-0456">Lyase</keyword>
<evidence type="ECO:0000256" key="1">
    <source>
        <dbReference type="ARBA" id="ARBA00000441"/>
    </source>
</evidence>
<evidence type="ECO:0000256" key="4">
    <source>
        <dbReference type="ARBA" id="ARBA00013068"/>
    </source>
</evidence>
<dbReference type="GO" id="GO:0005829">
    <property type="term" value="C:cytosol"/>
    <property type="evidence" value="ECO:0000318"/>
    <property type="project" value="GO_Central"/>
</dbReference>
<dbReference type="Proteomes" id="UP000054558">
    <property type="component" value="Unassembled WGS sequence"/>
</dbReference>
<dbReference type="PANTHER" id="PTHR11627">
    <property type="entry name" value="FRUCTOSE-BISPHOSPHATE ALDOLASE"/>
    <property type="match status" value="1"/>
</dbReference>
<dbReference type="AlphaFoldDB" id="A0A1Y1IAZ2"/>
<dbReference type="InterPro" id="IPR000741">
    <property type="entry name" value="FBA_I"/>
</dbReference>
<gene>
    <name evidence="9" type="ORF">KFL_004030050</name>
</gene>
<keyword evidence="7" id="KW-0704">Schiff base</keyword>
<dbReference type="GO" id="GO:0006096">
    <property type="term" value="P:glycolytic process"/>
    <property type="evidence" value="ECO:0000318"/>
    <property type="project" value="GO_Central"/>
</dbReference>
<keyword evidence="5 8" id="KW-0324">Glycolysis</keyword>
<dbReference type="NCBIfam" id="NF033379">
    <property type="entry name" value="FrucBisAld_I"/>
    <property type="match status" value="1"/>
</dbReference>
<keyword evidence="10" id="KW-1185">Reference proteome</keyword>
<dbReference type="PROSITE" id="PS00158">
    <property type="entry name" value="ALDOLASE_CLASS_I"/>
    <property type="match status" value="1"/>
</dbReference>
<protein>
    <recommendedName>
        <fullName evidence="4 8">Fructose-bisphosphate aldolase</fullName>
        <ecNumber evidence="4 8">4.1.2.13</ecNumber>
    </recommendedName>
</protein>
<evidence type="ECO:0000256" key="8">
    <source>
        <dbReference type="RuleBase" id="RU003994"/>
    </source>
</evidence>
<reference evidence="9 10" key="1">
    <citation type="journal article" date="2014" name="Nat. Commun.">
        <title>Klebsormidium flaccidum genome reveals primary factors for plant terrestrial adaptation.</title>
        <authorList>
            <person name="Hori K."/>
            <person name="Maruyama F."/>
            <person name="Fujisawa T."/>
            <person name="Togashi T."/>
            <person name="Yamamoto N."/>
            <person name="Seo M."/>
            <person name="Sato S."/>
            <person name="Yamada T."/>
            <person name="Mori H."/>
            <person name="Tajima N."/>
            <person name="Moriyama T."/>
            <person name="Ikeuchi M."/>
            <person name="Watanabe M."/>
            <person name="Wada H."/>
            <person name="Kobayashi K."/>
            <person name="Saito M."/>
            <person name="Masuda T."/>
            <person name="Sasaki-Sekimoto Y."/>
            <person name="Mashiguchi K."/>
            <person name="Awai K."/>
            <person name="Shimojima M."/>
            <person name="Masuda S."/>
            <person name="Iwai M."/>
            <person name="Nobusawa T."/>
            <person name="Narise T."/>
            <person name="Kondo S."/>
            <person name="Saito H."/>
            <person name="Sato R."/>
            <person name="Murakawa M."/>
            <person name="Ihara Y."/>
            <person name="Oshima-Yamada Y."/>
            <person name="Ohtaka K."/>
            <person name="Satoh M."/>
            <person name="Sonobe K."/>
            <person name="Ishii M."/>
            <person name="Ohtani R."/>
            <person name="Kanamori-Sato M."/>
            <person name="Honoki R."/>
            <person name="Miyazaki D."/>
            <person name="Mochizuki H."/>
            <person name="Umetsu J."/>
            <person name="Higashi K."/>
            <person name="Shibata D."/>
            <person name="Kamiya Y."/>
            <person name="Sato N."/>
            <person name="Nakamura Y."/>
            <person name="Tabata S."/>
            <person name="Ida S."/>
            <person name="Kurokawa K."/>
            <person name="Ohta H."/>
        </authorList>
    </citation>
    <scope>NUCLEOTIDE SEQUENCE [LARGE SCALE GENOMIC DNA]</scope>
    <source>
        <strain evidence="9 10">NIES-2285</strain>
    </source>
</reference>
<proteinExistence type="inferred from homology"/>
<comment type="similarity">
    <text evidence="3 8">Belongs to the class I fructose-bisphosphate aldolase family.</text>
</comment>
<comment type="pathway">
    <text evidence="2">Carbohydrate degradation; glycolysis; D-glyceraldehyde 3-phosphate and glycerone phosphate from D-glucose: step 4/4.</text>
</comment>
<dbReference type="OrthoDB" id="36455at2759"/>
<dbReference type="FunFam" id="3.20.20.70:FF:000140">
    <property type="entry name" value="Fructose-bisphosphate aldolase"/>
    <property type="match status" value="1"/>
</dbReference>
<dbReference type="SUPFAM" id="SSF51569">
    <property type="entry name" value="Aldolase"/>
    <property type="match status" value="1"/>
</dbReference>
<evidence type="ECO:0000313" key="10">
    <source>
        <dbReference type="Proteomes" id="UP000054558"/>
    </source>
</evidence>
<dbReference type="UniPathway" id="UPA00109">
    <property type="reaction ID" value="UER00183"/>
</dbReference>
<evidence type="ECO:0000313" key="9">
    <source>
        <dbReference type="EMBL" id="GAQ88135.1"/>
    </source>
</evidence>
<dbReference type="EMBL" id="DF237352">
    <property type="protein sequence ID" value="GAQ88135.1"/>
    <property type="molecule type" value="Genomic_DNA"/>
</dbReference>
<dbReference type="CDD" id="cd00948">
    <property type="entry name" value="FBP_aldolase_I_a"/>
    <property type="match status" value="1"/>
</dbReference>
<evidence type="ECO:0000256" key="6">
    <source>
        <dbReference type="ARBA" id="ARBA00023239"/>
    </source>
</evidence>
<organism evidence="9 10">
    <name type="scientific">Klebsormidium nitens</name>
    <name type="common">Green alga</name>
    <name type="synonym">Ulothrix nitens</name>
    <dbReference type="NCBI Taxonomy" id="105231"/>
    <lineage>
        <taxon>Eukaryota</taxon>
        <taxon>Viridiplantae</taxon>
        <taxon>Streptophyta</taxon>
        <taxon>Klebsormidiophyceae</taxon>
        <taxon>Klebsormidiales</taxon>
        <taxon>Klebsormidiaceae</taxon>
        <taxon>Klebsormidium</taxon>
    </lineage>
</organism>
<dbReference type="EC" id="4.1.2.13" evidence="4 8"/>
<evidence type="ECO:0000256" key="7">
    <source>
        <dbReference type="ARBA" id="ARBA00023270"/>
    </source>
</evidence>
<name>A0A1Y1IAZ2_KLENI</name>
<dbReference type="OMA" id="ENRQAWR"/>
<evidence type="ECO:0000256" key="3">
    <source>
        <dbReference type="ARBA" id="ARBA00010387"/>
    </source>
</evidence>
<dbReference type="STRING" id="105231.A0A1Y1IAZ2"/>
<dbReference type="InterPro" id="IPR013785">
    <property type="entry name" value="Aldolase_TIM"/>
</dbReference>
<evidence type="ECO:0000256" key="5">
    <source>
        <dbReference type="ARBA" id="ARBA00023152"/>
    </source>
</evidence>
<evidence type="ECO:0000256" key="2">
    <source>
        <dbReference type="ARBA" id="ARBA00004714"/>
    </source>
</evidence>
<dbReference type="Pfam" id="PF00274">
    <property type="entry name" value="Glycolytic"/>
    <property type="match status" value="1"/>
</dbReference>
<accession>A0A1Y1IAZ2</accession>
<comment type="catalytic activity">
    <reaction evidence="1 8">
        <text>beta-D-fructose 1,6-bisphosphate = D-glyceraldehyde 3-phosphate + dihydroxyacetone phosphate</text>
        <dbReference type="Rhea" id="RHEA:14729"/>
        <dbReference type="ChEBI" id="CHEBI:32966"/>
        <dbReference type="ChEBI" id="CHEBI:57642"/>
        <dbReference type="ChEBI" id="CHEBI:59776"/>
        <dbReference type="EC" id="4.1.2.13"/>
    </reaction>
</comment>